<feature type="compositionally biased region" description="Basic and acidic residues" evidence="6">
    <location>
        <begin position="375"/>
        <end position="387"/>
    </location>
</feature>
<dbReference type="Pfam" id="PF00071">
    <property type="entry name" value="Ras"/>
    <property type="match status" value="1"/>
</dbReference>
<feature type="compositionally biased region" description="Basic residues" evidence="6">
    <location>
        <begin position="673"/>
        <end position="684"/>
    </location>
</feature>
<feature type="compositionally biased region" description="Low complexity" evidence="6">
    <location>
        <begin position="333"/>
        <end position="343"/>
    </location>
</feature>
<feature type="compositionally biased region" description="Low complexity" evidence="6">
    <location>
        <begin position="210"/>
        <end position="219"/>
    </location>
</feature>
<dbReference type="NCBIfam" id="TIGR00231">
    <property type="entry name" value="small_GTP"/>
    <property type="match status" value="1"/>
</dbReference>
<name>A0ABP1PNE5_9HEXA</name>
<feature type="compositionally biased region" description="Basic residues" evidence="6">
    <location>
        <begin position="425"/>
        <end position="436"/>
    </location>
</feature>
<comment type="similarity">
    <text evidence="1">Belongs to the small GTPase superfamily. Rab family.</text>
</comment>
<dbReference type="SMART" id="SM00176">
    <property type="entry name" value="RAN"/>
    <property type="match status" value="1"/>
</dbReference>
<dbReference type="SMART" id="SM00175">
    <property type="entry name" value="RAB"/>
    <property type="match status" value="1"/>
</dbReference>
<feature type="region of interest" description="Disordered" evidence="6">
    <location>
        <begin position="666"/>
        <end position="968"/>
    </location>
</feature>
<feature type="compositionally biased region" description="Basic residues" evidence="6">
    <location>
        <begin position="344"/>
        <end position="354"/>
    </location>
</feature>
<dbReference type="PRINTS" id="PR00449">
    <property type="entry name" value="RASTRNSFRMNG"/>
</dbReference>
<feature type="compositionally biased region" description="Polar residues" evidence="6">
    <location>
        <begin position="398"/>
        <end position="424"/>
    </location>
</feature>
<feature type="compositionally biased region" description="Low complexity" evidence="6">
    <location>
        <begin position="310"/>
        <end position="319"/>
    </location>
</feature>
<feature type="compositionally biased region" description="Basic and acidic residues" evidence="6">
    <location>
        <begin position="708"/>
        <end position="719"/>
    </location>
</feature>
<dbReference type="Proteomes" id="UP001642540">
    <property type="component" value="Unassembled WGS sequence"/>
</dbReference>
<sequence length="1303" mass="140803">MSEPSESPLPEDFVALQLPRGMEMDTPPPHLTSDYDSANNVTPSPPPLESFPTSKKYGGRKSDIQVNHGNCKGGHNTLSDSVEEEEDNQSLCNSSSSKDSGCDKSSRGGSPRNNSITNNGKSTPSKVDQDLDSSSTLLWGASLLYYTGLPSPKVKEHHFTSASPASSYSSSYSFFGRKIRSSYSMSDMNRSSLSPFKKFNTLPKSPSKDSGTGSSVITVDGGGGGSGSNEGGETLSPLRKRHASCSSSSSTASTGMMSSLKGRIKSNTTSLRLLKVSRPSLPSFMERTQSLPRTKKNLRVCEEIAGAAAEAAIPEGTAINQQDSGISTGPEMSKSSGSSSSLKSARKALRHSFKAARSLLPGSSSSASKISPSEKTSKKASQEKTKVDGQLYSDDNEAITQFMASNSNESTDPMPSSAPNTPNIKKSRLERARKRFASTLSLHSNNNHDASSGKGSHRSKSVSTLAISDSEIQSAPHGVVSNVEGSISVENLGDCEVLAVVQDSSCSKSNKDEVVVSKKGDGSSSSSSRSPFRFIGRSRNKAKAEKSDSTTAAVPNEGQQNAGFEIQEQHKHTATSTQGEAIDIRQDETDLKEKLPQAGDSTGKEKPKKKRISIVKSIGKAIRSGKGSSKEANVDPVIVNKTSTSTLMMESETIGDVNTTQEILTFDNEPRVRTPKALRKHRLKSGSDSTSSSGAGGAPTYTQQSSLEGDKDREIHELEVSETAIDISPRKLSHLLKAMAPVTSTQSKASTNGQKTHDNDNNRPTTTVDDDYDRDIINDSEPVSPDEERGSSSKRNSEPIQLTRKPEEQKKKTKSQSLITSLVSSSTSEKKGNNSVDDSKNKKKKSSKKSKKKSSNSQDSSQEQTTFTTSNNNQSVTKAAGELSSSPVTLSQVRTKDVESSNNNKETELLLGKSQVPSTSVFPSFFSSSSRSNRRKSSEDYKDLRKNAATHSNGTPPFITTPETGKRRSILEDIQVELEKEEGVVPPSGSSLLSIGKRSGSSKSLLNDNANPVRDYSDAVKGLRSTRSASEIYAEQLKQMTTGKGETIGKRERTESQQGGDSNEVETDDPETACTESFRQLKPFNYDLEPVEEGKKERLYKVLVVGELGAGKTSIIKRYVHQFFSQHYRATIGVDFALKVLRWDPDTVVRLQLWDIAGQERFGSMTRVYYKEAVGAFVVFDVTRSATLEAVPKWKADLDAKVALPDGRPIPTVLLANKSDQPKEGIAANREKMNEFCQQQGFSAWFETSAKDNINIDESANFLVSKILEMDKWSQEPLAPDPDKVELTANGKHKGAAPSNCAC</sequence>
<dbReference type="SUPFAM" id="SSF52540">
    <property type="entry name" value="P-loop containing nucleoside triphosphate hydrolases"/>
    <property type="match status" value="1"/>
</dbReference>
<comment type="caution">
    <text evidence="7">The sequence shown here is derived from an EMBL/GenBank/DDBJ whole genome shotgun (WGS) entry which is preliminary data.</text>
</comment>
<protein>
    <recommendedName>
        <fullName evidence="9">Ras and EF-hand domain-containing protein</fullName>
    </recommendedName>
</protein>
<dbReference type="CDD" id="cd04107">
    <property type="entry name" value="Rab32_Rab38"/>
    <property type="match status" value="1"/>
</dbReference>
<evidence type="ECO:0000256" key="3">
    <source>
        <dbReference type="ARBA" id="ARBA00023134"/>
    </source>
</evidence>
<reference evidence="7 8" key="1">
    <citation type="submission" date="2024-08" db="EMBL/GenBank/DDBJ databases">
        <authorList>
            <person name="Cucini C."/>
            <person name="Frati F."/>
        </authorList>
    </citation>
    <scope>NUCLEOTIDE SEQUENCE [LARGE SCALE GENOMIC DNA]</scope>
</reference>
<dbReference type="SMART" id="SM00174">
    <property type="entry name" value="RHO"/>
    <property type="match status" value="1"/>
</dbReference>
<dbReference type="PROSITE" id="PS51419">
    <property type="entry name" value="RAB"/>
    <property type="match status" value="1"/>
</dbReference>
<dbReference type="PROSITE" id="PS51421">
    <property type="entry name" value="RAS"/>
    <property type="match status" value="1"/>
</dbReference>
<feature type="compositionally biased region" description="Polar residues" evidence="6">
    <location>
        <begin position="111"/>
        <end position="132"/>
    </location>
</feature>
<feature type="compositionally biased region" description="Basic and acidic residues" evidence="6">
    <location>
        <begin position="936"/>
        <end position="946"/>
    </location>
</feature>
<feature type="region of interest" description="Disordered" evidence="6">
    <location>
        <begin position="505"/>
        <end position="633"/>
    </location>
</feature>
<evidence type="ECO:0000256" key="6">
    <source>
        <dbReference type="SAM" id="MobiDB-lite"/>
    </source>
</evidence>
<proteinExistence type="inferred from homology"/>
<evidence type="ECO:0000256" key="2">
    <source>
        <dbReference type="ARBA" id="ARBA00022741"/>
    </source>
</evidence>
<feature type="compositionally biased region" description="Polar residues" evidence="6">
    <location>
        <begin position="549"/>
        <end position="562"/>
    </location>
</feature>
<feature type="compositionally biased region" description="Low complexity" evidence="6">
    <location>
        <begin position="244"/>
        <end position="259"/>
    </location>
</feature>
<evidence type="ECO:0000256" key="1">
    <source>
        <dbReference type="ARBA" id="ARBA00006270"/>
    </source>
</evidence>
<dbReference type="SMART" id="SM00173">
    <property type="entry name" value="RAS"/>
    <property type="match status" value="1"/>
</dbReference>
<feature type="compositionally biased region" description="Low complexity" evidence="6">
    <location>
        <begin position="918"/>
        <end position="931"/>
    </location>
</feature>
<dbReference type="EMBL" id="CAXLJM020000007">
    <property type="protein sequence ID" value="CAL8071963.1"/>
    <property type="molecule type" value="Genomic_DNA"/>
</dbReference>
<feature type="compositionally biased region" description="Low complexity" evidence="6">
    <location>
        <begin position="855"/>
        <end position="877"/>
    </location>
</feature>
<evidence type="ECO:0000313" key="7">
    <source>
        <dbReference type="EMBL" id="CAL8071963.1"/>
    </source>
</evidence>
<dbReference type="InterPro" id="IPR030697">
    <property type="entry name" value="Rab29/Rab38/Rab32"/>
</dbReference>
<dbReference type="InterPro" id="IPR005225">
    <property type="entry name" value="Small_GTP-bd"/>
</dbReference>
<keyword evidence="2" id="KW-0547">Nucleotide-binding</keyword>
<gene>
    <name evidence="7" type="ORF">ODALV1_LOCUS1935</name>
</gene>
<feature type="compositionally biased region" description="Low complexity" evidence="6">
    <location>
        <begin position="815"/>
        <end position="827"/>
    </location>
</feature>
<feature type="compositionally biased region" description="Basic and acidic residues" evidence="6">
    <location>
        <begin position="786"/>
        <end position="797"/>
    </location>
</feature>
<feature type="compositionally biased region" description="Polar residues" evidence="6">
    <location>
        <begin position="988"/>
        <end position="1010"/>
    </location>
</feature>
<evidence type="ECO:0000313" key="8">
    <source>
        <dbReference type="Proteomes" id="UP001642540"/>
    </source>
</evidence>
<feature type="compositionally biased region" description="Polar residues" evidence="6">
    <location>
        <begin position="742"/>
        <end position="754"/>
    </location>
</feature>
<dbReference type="Gene3D" id="3.40.50.300">
    <property type="entry name" value="P-loop containing nucleotide triphosphate hydrolases"/>
    <property type="match status" value="1"/>
</dbReference>
<evidence type="ECO:0000256" key="5">
    <source>
        <dbReference type="ARBA" id="ARBA00023289"/>
    </source>
</evidence>
<feature type="region of interest" description="Disordered" evidence="6">
    <location>
        <begin position="980"/>
        <end position="1010"/>
    </location>
</feature>
<dbReference type="PROSITE" id="PS51417">
    <property type="entry name" value="ARF"/>
    <property type="match status" value="1"/>
</dbReference>
<keyword evidence="5" id="KW-0636">Prenylation</keyword>
<evidence type="ECO:0008006" key="9">
    <source>
        <dbReference type="Google" id="ProtNLM"/>
    </source>
</evidence>
<feature type="compositionally biased region" description="Basic and acidic residues" evidence="6">
    <location>
        <begin position="582"/>
        <end position="595"/>
    </location>
</feature>
<evidence type="ECO:0000256" key="4">
    <source>
        <dbReference type="ARBA" id="ARBA00023288"/>
    </source>
</evidence>
<accession>A0ABP1PNE5</accession>
<dbReference type="InterPro" id="IPR001806">
    <property type="entry name" value="Small_GTPase"/>
</dbReference>
<feature type="compositionally biased region" description="Polar residues" evidence="6">
    <location>
        <begin position="438"/>
        <end position="454"/>
    </location>
</feature>
<feature type="compositionally biased region" description="Low complexity" evidence="6">
    <location>
        <begin position="522"/>
        <end position="535"/>
    </location>
</feature>
<organism evidence="7 8">
    <name type="scientific">Orchesella dallaii</name>
    <dbReference type="NCBI Taxonomy" id="48710"/>
    <lineage>
        <taxon>Eukaryota</taxon>
        <taxon>Metazoa</taxon>
        <taxon>Ecdysozoa</taxon>
        <taxon>Arthropoda</taxon>
        <taxon>Hexapoda</taxon>
        <taxon>Collembola</taxon>
        <taxon>Entomobryomorpha</taxon>
        <taxon>Entomobryoidea</taxon>
        <taxon>Orchesellidae</taxon>
        <taxon>Orchesellinae</taxon>
        <taxon>Orchesella</taxon>
    </lineage>
</organism>
<dbReference type="PANTHER" id="PTHR47981:SF39">
    <property type="entry name" value="RAS-RELATED PROTEIN RAB"/>
    <property type="match status" value="1"/>
</dbReference>
<feature type="region of interest" description="Disordered" evidence="6">
    <location>
        <begin position="1275"/>
        <end position="1303"/>
    </location>
</feature>
<feature type="compositionally biased region" description="Low complexity" evidence="6">
    <location>
        <begin position="358"/>
        <end position="374"/>
    </location>
</feature>
<keyword evidence="4" id="KW-0449">Lipoprotein</keyword>
<feature type="region of interest" description="Disordered" evidence="6">
    <location>
        <begin position="186"/>
        <end position="271"/>
    </location>
</feature>
<feature type="region of interest" description="Disordered" evidence="6">
    <location>
        <begin position="1034"/>
        <end position="1070"/>
    </location>
</feature>
<keyword evidence="8" id="KW-1185">Reference proteome</keyword>
<feature type="compositionally biased region" description="Basic and acidic residues" evidence="6">
    <location>
        <begin position="828"/>
        <end position="840"/>
    </location>
</feature>
<dbReference type="InterPro" id="IPR027417">
    <property type="entry name" value="P-loop_NTPase"/>
</dbReference>
<feature type="compositionally biased region" description="Basic residues" evidence="6">
    <location>
        <begin position="841"/>
        <end position="854"/>
    </location>
</feature>
<keyword evidence="3" id="KW-0342">GTP-binding</keyword>
<feature type="compositionally biased region" description="Basic and acidic residues" evidence="6">
    <location>
        <begin position="509"/>
        <end position="521"/>
    </location>
</feature>
<feature type="compositionally biased region" description="Polar residues" evidence="6">
    <location>
        <begin position="883"/>
        <end position="893"/>
    </location>
</feature>
<feature type="compositionally biased region" description="Gly residues" evidence="6">
    <location>
        <begin position="220"/>
        <end position="230"/>
    </location>
</feature>
<feature type="region of interest" description="Disordered" evidence="6">
    <location>
        <begin position="310"/>
        <end position="469"/>
    </location>
</feature>
<dbReference type="PANTHER" id="PTHR47981">
    <property type="entry name" value="RAB FAMILY"/>
    <property type="match status" value="1"/>
</dbReference>
<feature type="region of interest" description="Disordered" evidence="6">
    <location>
        <begin position="1"/>
        <end position="132"/>
    </location>
</feature>